<keyword evidence="2" id="KW-1185">Reference proteome</keyword>
<accession>A0AB35U0F9</accession>
<dbReference type="EMBL" id="JALBUR010000005">
    <property type="protein sequence ID" value="MDX8419097.1"/>
    <property type="molecule type" value="Genomic_DNA"/>
</dbReference>
<dbReference type="AlphaFoldDB" id="A0AB35U0F9"/>
<protein>
    <submittedName>
        <fullName evidence="1">Uncharacterized protein</fullName>
    </submittedName>
</protein>
<sequence length="80" mass="8617">METGVIGAYNITRTRMAFSIFYQTDSAGLPTIMPEASKENGYSTAGVYVYHQSSAGTASGYWSPDSVYESGVLPASDYLK</sequence>
<evidence type="ECO:0000313" key="1">
    <source>
        <dbReference type="EMBL" id="MDX8419097.1"/>
    </source>
</evidence>
<proteinExistence type="predicted"/>
<organism evidence="1 2">
    <name type="scientific">Grylomicrobium aquisgranensis</name>
    <dbReference type="NCBI Taxonomy" id="2926318"/>
    <lineage>
        <taxon>Bacteria</taxon>
        <taxon>Bacillati</taxon>
        <taxon>Bacillota</taxon>
        <taxon>Erysipelotrichia</taxon>
        <taxon>Erysipelotrichales</taxon>
        <taxon>Erysipelotrichaceae</taxon>
        <taxon>Grylomicrobium</taxon>
    </lineage>
</organism>
<reference evidence="1 2" key="1">
    <citation type="submission" date="2022-03" db="EMBL/GenBank/DDBJ databases">
        <title>Novel taxa within the pig intestine.</title>
        <authorList>
            <person name="Wylensek D."/>
            <person name="Bishof K."/>
            <person name="Afrizal A."/>
            <person name="Clavel T."/>
        </authorList>
    </citation>
    <scope>NUCLEOTIDE SEQUENCE [LARGE SCALE GENOMIC DNA]</scope>
    <source>
        <strain evidence="1 2">CLA-KB-P133</strain>
    </source>
</reference>
<dbReference type="Proteomes" id="UP001286174">
    <property type="component" value="Unassembled WGS sequence"/>
</dbReference>
<dbReference type="RefSeq" id="WP_370595626.1">
    <property type="nucleotide sequence ID" value="NZ_JALBUR010000005.1"/>
</dbReference>
<gene>
    <name evidence="1" type="ORF">MOZ60_03200</name>
</gene>
<evidence type="ECO:0000313" key="2">
    <source>
        <dbReference type="Proteomes" id="UP001286174"/>
    </source>
</evidence>
<comment type="caution">
    <text evidence="1">The sequence shown here is derived from an EMBL/GenBank/DDBJ whole genome shotgun (WGS) entry which is preliminary data.</text>
</comment>
<name>A0AB35U0F9_9FIRM</name>